<dbReference type="GO" id="GO:1990904">
    <property type="term" value="C:ribonucleoprotein complex"/>
    <property type="evidence" value="ECO:0007669"/>
    <property type="project" value="UniProtKB-KW"/>
</dbReference>
<dbReference type="PANTHER" id="PTHR45987:SF11">
    <property type="entry name" value="OS07G0626100 PROTEIN"/>
    <property type="match status" value="1"/>
</dbReference>
<evidence type="ECO:0000259" key="4">
    <source>
        <dbReference type="Pfam" id="PF00542"/>
    </source>
</evidence>
<dbReference type="GO" id="GO:0005840">
    <property type="term" value="C:ribosome"/>
    <property type="evidence" value="ECO:0007669"/>
    <property type="project" value="UniProtKB-KW"/>
</dbReference>
<reference evidence="5 6" key="1">
    <citation type="journal article" date="2016" name="Sci. Rep.">
        <title>The Dendrobium catenatum Lindl. genome sequence provides insights into polysaccharide synthase, floral development and adaptive evolution.</title>
        <authorList>
            <person name="Zhang G.Q."/>
            <person name="Xu Q."/>
            <person name="Bian C."/>
            <person name="Tsai W.C."/>
            <person name="Yeh C.M."/>
            <person name="Liu K.W."/>
            <person name="Yoshida K."/>
            <person name="Zhang L.S."/>
            <person name="Chang S.B."/>
            <person name="Chen F."/>
            <person name="Shi Y."/>
            <person name="Su Y.Y."/>
            <person name="Zhang Y.Q."/>
            <person name="Chen L.J."/>
            <person name="Yin Y."/>
            <person name="Lin M."/>
            <person name="Huang H."/>
            <person name="Deng H."/>
            <person name="Wang Z.W."/>
            <person name="Zhu S.L."/>
            <person name="Zhao X."/>
            <person name="Deng C."/>
            <person name="Niu S.C."/>
            <person name="Huang J."/>
            <person name="Wang M."/>
            <person name="Liu G.H."/>
            <person name="Yang H.J."/>
            <person name="Xiao X.J."/>
            <person name="Hsiao Y.Y."/>
            <person name="Wu W.L."/>
            <person name="Chen Y.Y."/>
            <person name="Mitsuda N."/>
            <person name="Ohme-Takagi M."/>
            <person name="Luo Y.B."/>
            <person name="Van de Peer Y."/>
            <person name="Liu Z.J."/>
        </authorList>
    </citation>
    <scope>NUCLEOTIDE SEQUENCE [LARGE SCALE GENOMIC DNA]</scope>
    <source>
        <tissue evidence="5">The whole plant</tissue>
    </source>
</reference>
<dbReference type="InterPro" id="IPR013823">
    <property type="entry name" value="Ribosomal_bL12_C"/>
</dbReference>
<dbReference type="InterPro" id="IPR014719">
    <property type="entry name" value="Ribosomal_bL12_C/ClpS-like"/>
</dbReference>
<dbReference type="EMBL" id="KZ501954">
    <property type="protein sequence ID" value="PKU86277.1"/>
    <property type="molecule type" value="Genomic_DNA"/>
</dbReference>
<evidence type="ECO:0000256" key="1">
    <source>
        <dbReference type="ARBA" id="ARBA00007197"/>
    </source>
</evidence>
<accession>A0A2I0XEC7</accession>
<organism evidence="5 6">
    <name type="scientific">Dendrobium catenatum</name>
    <dbReference type="NCBI Taxonomy" id="906689"/>
    <lineage>
        <taxon>Eukaryota</taxon>
        <taxon>Viridiplantae</taxon>
        <taxon>Streptophyta</taxon>
        <taxon>Embryophyta</taxon>
        <taxon>Tracheophyta</taxon>
        <taxon>Spermatophyta</taxon>
        <taxon>Magnoliopsida</taxon>
        <taxon>Liliopsida</taxon>
        <taxon>Asparagales</taxon>
        <taxon>Orchidaceae</taxon>
        <taxon>Epidendroideae</taxon>
        <taxon>Malaxideae</taxon>
        <taxon>Dendrobiinae</taxon>
        <taxon>Dendrobium</taxon>
    </lineage>
</organism>
<dbReference type="FunFam" id="3.30.1390.10:FF:000001">
    <property type="entry name" value="50S ribosomal protein L7/L12"/>
    <property type="match status" value="1"/>
</dbReference>
<keyword evidence="2 5" id="KW-0689">Ribosomal protein</keyword>
<dbReference type="Pfam" id="PF00542">
    <property type="entry name" value="Ribosomal_L12"/>
    <property type="match status" value="1"/>
</dbReference>
<feature type="domain" description="Large ribosomal subunit protein bL12 C-terminal" evidence="4">
    <location>
        <begin position="105"/>
        <end position="169"/>
    </location>
</feature>
<name>A0A2I0XEC7_9ASPA</name>
<dbReference type="PANTHER" id="PTHR45987">
    <property type="entry name" value="39S RIBOSOMAL PROTEIN L12"/>
    <property type="match status" value="1"/>
</dbReference>
<dbReference type="OrthoDB" id="250175at2759"/>
<dbReference type="GO" id="GO:0003735">
    <property type="term" value="F:structural constituent of ribosome"/>
    <property type="evidence" value="ECO:0007669"/>
    <property type="project" value="InterPro"/>
</dbReference>
<dbReference type="GO" id="GO:0006412">
    <property type="term" value="P:translation"/>
    <property type="evidence" value="ECO:0007669"/>
    <property type="project" value="InterPro"/>
</dbReference>
<gene>
    <name evidence="5" type="primary">rpl12</name>
    <name evidence="5" type="ORF">MA16_Dca002108</name>
</gene>
<dbReference type="Proteomes" id="UP000233837">
    <property type="component" value="Unassembled WGS sequence"/>
</dbReference>
<sequence>MAAKMSRRYSTTASLRRLFPSASYRQIPFSSSAESRTQKLEGIADELLNLNKIERHDYSILYRLKLGLDRWGSGAGIVAPGLSAAGAAADGSAAAVAEAKEKTAFDVKLEKFDAAAKIKVIKEVRTFTDLGLKEAKEIVEKAPVVLKKGVTKEEAEQIVAKLKEAGATAILE</sequence>
<dbReference type="Gene3D" id="3.30.1390.10">
    <property type="match status" value="1"/>
</dbReference>
<comment type="similarity">
    <text evidence="1">Belongs to the bacterial ribosomal protein bL12 family.</text>
</comment>
<protein>
    <submittedName>
        <fullName evidence="5">50S ribosomal protein L12, chloroplastic</fullName>
    </submittedName>
</protein>
<keyword evidence="6" id="KW-1185">Reference proteome</keyword>
<keyword evidence="3" id="KW-0687">Ribonucleoprotein</keyword>
<evidence type="ECO:0000256" key="3">
    <source>
        <dbReference type="ARBA" id="ARBA00023274"/>
    </source>
</evidence>
<dbReference type="AlphaFoldDB" id="A0A2I0XEC7"/>
<dbReference type="HAMAP" id="MF_00368">
    <property type="entry name" value="Ribosomal_bL12"/>
    <property type="match status" value="1"/>
</dbReference>
<evidence type="ECO:0000256" key="2">
    <source>
        <dbReference type="ARBA" id="ARBA00022980"/>
    </source>
</evidence>
<dbReference type="InterPro" id="IPR000206">
    <property type="entry name" value="Ribosomal_bL12"/>
</dbReference>
<dbReference type="GO" id="GO:0003729">
    <property type="term" value="F:mRNA binding"/>
    <property type="evidence" value="ECO:0007669"/>
    <property type="project" value="TreeGrafter"/>
</dbReference>
<evidence type="ECO:0000313" key="5">
    <source>
        <dbReference type="EMBL" id="PKU86277.1"/>
    </source>
</evidence>
<dbReference type="STRING" id="906689.A0A2I0XEC7"/>
<evidence type="ECO:0000313" key="6">
    <source>
        <dbReference type="Proteomes" id="UP000233837"/>
    </source>
</evidence>
<dbReference type="SUPFAM" id="SSF54736">
    <property type="entry name" value="ClpS-like"/>
    <property type="match status" value="1"/>
</dbReference>
<reference evidence="5 6" key="2">
    <citation type="journal article" date="2017" name="Nature">
        <title>The Apostasia genome and the evolution of orchids.</title>
        <authorList>
            <person name="Zhang G.Q."/>
            <person name="Liu K.W."/>
            <person name="Li Z."/>
            <person name="Lohaus R."/>
            <person name="Hsiao Y.Y."/>
            <person name="Niu S.C."/>
            <person name="Wang J.Y."/>
            <person name="Lin Y.C."/>
            <person name="Xu Q."/>
            <person name="Chen L.J."/>
            <person name="Yoshida K."/>
            <person name="Fujiwara S."/>
            <person name="Wang Z.W."/>
            <person name="Zhang Y.Q."/>
            <person name="Mitsuda N."/>
            <person name="Wang M."/>
            <person name="Liu G.H."/>
            <person name="Pecoraro L."/>
            <person name="Huang H.X."/>
            <person name="Xiao X.J."/>
            <person name="Lin M."/>
            <person name="Wu X.Y."/>
            <person name="Wu W.L."/>
            <person name="Chen Y.Y."/>
            <person name="Chang S.B."/>
            <person name="Sakamoto S."/>
            <person name="Ohme-Takagi M."/>
            <person name="Yagi M."/>
            <person name="Zeng S.J."/>
            <person name="Shen C.Y."/>
            <person name="Yeh C.M."/>
            <person name="Luo Y.B."/>
            <person name="Tsai W.C."/>
            <person name="Van de Peer Y."/>
            <person name="Liu Z.J."/>
        </authorList>
    </citation>
    <scope>NUCLEOTIDE SEQUENCE [LARGE SCALE GENOMIC DNA]</scope>
    <source>
        <tissue evidence="5">The whole plant</tissue>
    </source>
</reference>
<dbReference type="CDD" id="cd00387">
    <property type="entry name" value="Ribosomal_L7_L12"/>
    <property type="match status" value="1"/>
</dbReference>
<proteinExistence type="inferred from homology"/>